<dbReference type="Proteomes" id="UP000189701">
    <property type="component" value="Unplaced"/>
</dbReference>
<reference evidence="3" key="2">
    <citation type="submission" date="2025-08" db="UniProtKB">
        <authorList>
            <consortium name="RefSeq"/>
        </authorList>
    </citation>
    <scope>IDENTIFICATION</scope>
    <source>
        <tissue evidence="3">Leaf</tissue>
    </source>
</reference>
<keyword evidence="2" id="KW-1185">Reference proteome</keyword>
<dbReference type="InterPro" id="IPR036875">
    <property type="entry name" value="Znf_CCHC_sf"/>
</dbReference>
<proteinExistence type="predicted"/>
<dbReference type="OrthoDB" id="1306007at2759"/>
<sequence>MVRRNRGIPKKGNSSRPKNYDIFHKCDKPGHFIKDCPLMKQEHSKYNPDKAAKRNSVPDKHFKRKRSADNMVKQALAAWGDSSSEYEEEVDAGDSSMMAVESEGNKYDSIFALMAQSDDD</sequence>
<feature type="region of interest" description="Disordered" evidence="1">
    <location>
        <begin position="44"/>
        <end position="67"/>
    </location>
</feature>
<feature type="compositionally biased region" description="Basic and acidic residues" evidence="1">
    <location>
        <begin position="44"/>
        <end position="60"/>
    </location>
</feature>
<dbReference type="GO" id="GO:0008270">
    <property type="term" value="F:zinc ion binding"/>
    <property type="evidence" value="ECO:0007669"/>
    <property type="project" value="InterPro"/>
</dbReference>
<evidence type="ECO:0000313" key="2">
    <source>
        <dbReference type="Proteomes" id="UP000189701"/>
    </source>
</evidence>
<feature type="region of interest" description="Disordered" evidence="1">
    <location>
        <begin position="1"/>
        <end position="21"/>
    </location>
</feature>
<reference evidence="2" key="1">
    <citation type="journal article" date="2013" name="Genome Biol.">
        <title>Reference genomes and transcriptomes of Nicotiana sylvestris and Nicotiana tomentosiformis.</title>
        <authorList>
            <person name="Sierro N."/>
            <person name="Battey J.N."/>
            <person name="Ouadi S."/>
            <person name="Bovet L."/>
            <person name="Goepfert S."/>
            <person name="Bakaher N."/>
            <person name="Peitsch M.C."/>
            <person name="Ivanov N.V."/>
        </authorList>
    </citation>
    <scope>NUCLEOTIDE SEQUENCE [LARGE SCALE GENOMIC DNA]</scope>
</reference>
<dbReference type="RefSeq" id="XP_009766699.1">
    <property type="nucleotide sequence ID" value="XM_009768397.1"/>
</dbReference>
<dbReference type="GO" id="GO:0003676">
    <property type="term" value="F:nucleic acid binding"/>
    <property type="evidence" value="ECO:0007669"/>
    <property type="project" value="InterPro"/>
</dbReference>
<evidence type="ECO:0000256" key="1">
    <source>
        <dbReference type="SAM" id="MobiDB-lite"/>
    </source>
</evidence>
<name>A0A1U7VWB0_NICSY</name>
<dbReference type="SUPFAM" id="SSF57756">
    <property type="entry name" value="Retrovirus zinc finger-like domains"/>
    <property type="match status" value="1"/>
</dbReference>
<dbReference type="AlphaFoldDB" id="A0A1U7VWB0"/>
<gene>
    <name evidence="3" type="primary">LOC104218004</name>
</gene>
<organism evidence="2 3">
    <name type="scientific">Nicotiana sylvestris</name>
    <name type="common">Wood tobacco</name>
    <name type="synonym">South American tobacco</name>
    <dbReference type="NCBI Taxonomy" id="4096"/>
    <lineage>
        <taxon>Eukaryota</taxon>
        <taxon>Viridiplantae</taxon>
        <taxon>Streptophyta</taxon>
        <taxon>Embryophyta</taxon>
        <taxon>Tracheophyta</taxon>
        <taxon>Spermatophyta</taxon>
        <taxon>Magnoliopsida</taxon>
        <taxon>eudicotyledons</taxon>
        <taxon>Gunneridae</taxon>
        <taxon>Pentapetalae</taxon>
        <taxon>asterids</taxon>
        <taxon>lamiids</taxon>
        <taxon>Solanales</taxon>
        <taxon>Solanaceae</taxon>
        <taxon>Nicotianoideae</taxon>
        <taxon>Nicotianeae</taxon>
        <taxon>Nicotiana</taxon>
    </lineage>
</organism>
<evidence type="ECO:0000313" key="3">
    <source>
        <dbReference type="RefSeq" id="XP_009766699.1"/>
    </source>
</evidence>
<accession>A0A1U7VWB0</accession>
<protein>
    <submittedName>
        <fullName evidence="3">Uncharacterized protein LOC104218004</fullName>
    </submittedName>
</protein>
<dbReference type="Gene3D" id="4.10.60.10">
    <property type="entry name" value="Zinc finger, CCHC-type"/>
    <property type="match status" value="1"/>
</dbReference>